<name>A0ABR1ZBU3_9ROSI</name>
<evidence type="ECO:0008006" key="6">
    <source>
        <dbReference type="Google" id="ProtNLM"/>
    </source>
</evidence>
<keyword evidence="3" id="KW-0812">Transmembrane</keyword>
<dbReference type="PANTHER" id="PTHR36143">
    <property type="entry name" value="OS08G0177500 PROTEIN"/>
    <property type="match status" value="1"/>
</dbReference>
<feature type="compositionally biased region" description="Basic and acidic residues" evidence="2">
    <location>
        <begin position="381"/>
        <end position="401"/>
    </location>
</feature>
<keyword evidence="1" id="KW-0175">Coiled coil</keyword>
<dbReference type="PANTHER" id="PTHR36143:SF4">
    <property type="entry name" value="OS08G0177500 PROTEIN"/>
    <property type="match status" value="1"/>
</dbReference>
<organism evidence="4 5">
    <name type="scientific">Hibiscus sabdariffa</name>
    <name type="common">roselle</name>
    <dbReference type="NCBI Taxonomy" id="183260"/>
    <lineage>
        <taxon>Eukaryota</taxon>
        <taxon>Viridiplantae</taxon>
        <taxon>Streptophyta</taxon>
        <taxon>Embryophyta</taxon>
        <taxon>Tracheophyta</taxon>
        <taxon>Spermatophyta</taxon>
        <taxon>Magnoliopsida</taxon>
        <taxon>eudicotyledons</taxon>
        <taxon>Gunneridae</taxon>
        <taxon>Pentapetalae</taxon>
        <taxon>rosids</taxon>
        <taxon>malvids</taxon>
        <taxon>Malvales</taxon>
        <taxon>Malvaceae</taxon>
        <taxon>Malvoideae</taxon>
        <taxon>Hibiscus</taxon>
    </lineage>
</organism>
<feature type="compositionally biased region" description="Basic and acidic residues" evidence="2">
    <location>
        <begin position="337"/>
        <end position="372"/>
    </location>
</feature>
<reference evidence="4 5" key="1">
    <citation type="journal article" date="2024" name="G3 (Bethesda)">
        <title>Genome assembly of Hibiscus sabdariffa L. provides insights into metabolisms of medicinal natural products.</title>
        <authorList>
            <person name="Kim T."/>
        </authorList>
    </citation>
    <scope>NUCLEOTIDE SEQUENCE [LARGE SCALE GENOMIC DNA]</scope>
    <source>
        <strain evidence="4">TK-2024</strain>
        <tissue evidence="4">Old leaves</tissue>
    </source>
</reference>
<feature type="compositionally biased region" description="Basic and acidic residues" evidence="2">
    <location>
        <begin position="191"/>
        <end position="200"/>
    </location>
</feature>
<feature type="compositionally biased region" description="Polar residues" evidence="2">
    <location>
        <begin position="404"/>
        <end position="431"/>
    </location>
</feature>
<evidence type="ECO:0000256" key="1">
    <source>
        <dbReference type="SAM" id="Coils"/>
    </source>
</evidence>
<dbReference type="EMBL" id="JBBPBN010001696">
    <property type="protein sequence ID" value="KAK8477751.1"/>
    <property type="molecule type" value="Genomic_DNA"/>
</dbReference>
<feature type="transmembrane region" description="Helical" evidence="3">
    <location>
        <begin position="21"/>
        <end position="39"/>
    </location>
</feature>
<feature type="region of interest" description="Disordered" evidence="2">
    <location>
        <begin position="337"/>
        <end position="495"/>
    </location>
</feature>
<feature type="compositionally biased region" description="Basic and acidic residues" evidence="2">
    <location>
        <begin position="477"/>
        <end position="495"/>
    </location>
</feature>
<feature type="coiled-coil region" evidence="1">
    <location>
        <begin position="73"/>
        <end position="135"/>
    </location>
</feature>
<sequence>MAVGLISQKGNGNNGQRPRPCGLLLLLAFGAAMLAIMAVHKLRERRIFNLLLQENGRHLISLQLLLQKQTEYTKELKKKADETKAKMSSLRMQKMDVDHRLMEMQSTIDSLKDEQKTMESELEDKLNEIKLLRHKEMDSGNGNPQVIALIPTFKQKEAQIQDLNNRLNSTVWSSNTPINVTVTEQRMELRSEDARVHESSTYEGGDNLTKGQYGNDTRLGYPQEEDNRESGNEKGMHIKGREQLHNLEKNHARATATMDQMDEGENGSSFTGQPGKLKSSHQESEISGNKLETKDSSSKISSLAEAERFGNLSTTKGKTWRILARKRFLKMKVDSEIDEVESKSRRFSKEYKDVVRRMEEGEKPEKGKEMDLAKANLLKHHNSEPEDIEDRKDRRENKVEGENAMSSNQHNYKAGQVSENSGVTGEASNYTHDAKQQRVEETTNNSRDMKQQKMKAADRDEMEVADKQAQANGDLSSDFRSDSEDKQRDGTETVF</sequence>
<dbReference type="Proteomes" id="UP001396334">
    <property type="component" value="Unassembled WGS sequence"/>
</dbReference>
<keyword evidence="3" id="KW-0472">Membrane</keyword>
<evidence type="ECO:0000313" key="5">
    <source>
        <dbReference type="Proteomes" id="UP001396334"/>
    </source>
</evidence>
<keyword evidence="3" id="KW-1133">Transmembrane helix</keyword>
<gene>
    <name evidence="4" type="ORF">V6N11_081654</name>
</gene>
<comment type="caution">
    <text evidence="4">The sequence shown here is derived from an EMBL/GenBank/DDBJ whole genome shotgun (WGS) entry which is preliminary data.</text>
</comment>
<feature type="compositionally biased region" description="Basic and acidic residues" evidence="2">
    <location>
        <begin position="228"/>
        <end position="244"/>
    </location>
</feature>
<feature type="region of interest" description="Disordered" evidence="2">
    <location>
        <begin position="261"/>
        <end position="298"/>
    </location>
</feature>
<protein>
    <recommendedName>
        <fullName evidence="6">Micronuclear linker histone polyprotein-like protein</fullName>
    </recommendedName>
</protein>
<evidence type="ECO:0000256" key="3">
    <source>
        <dbReference type="SAM" id="Phobius"/>
    </source>
</evidence>
<accession>A0ABR1ZBU3</accession>
<feature type="compositionally biased region" description="Basic and acidic residues" evidence="2">
    <location>
        <begin position="432"/>
        <end position="466"/>
    </location>
</feature>
<keyword evidence="5" id="KW-1185">Reference proteome</keyword>
<evidence type="ECO:0000256" key="2">
    <source>
        <dbReference type="SAM" id="MobiDB-lite"/>
    </source>
</evidence>
<proteinExistence type="predicted"/>
<evidence type="ECO:0000313" key="4">
    <source>
        <dbReference type="EMBL" id="KAK8477751.1"/>
    </source>
</evidence>
<feature type="region of interest" description="Disordered" evidence="2">
    <location>
        <begin position="191"/>
        <end position="244"/>
    </location>
</feature>